<dbReference type="CDD" id="cd02440">
    <property type="entry name" value="AdoMet_MTases"/>
    <property type="match status" value="1"/>
</dbReference>
<feature type="domain" description="Sulfatase-modifying factor enzyme-like" evidence="3">
    <location>
        <begin position="487"/>
        <end position="630"/>
    </location>
</feature>
<dbReference type="PANTHER" id="PTHR43397:SF1">
    <property type="entry name" value="ERGOTHIONEINE BIOSYNTHESIS PROTEIN 1"/>
    <property type="match status" value="1"/>
</dbReference>
<accession>A0AAW1TCM8</accession>
<dbReference type="PANTHER" id="PTHR43397">
    <property type="entry name" value="ERGOTHIONEINE BIOSYNTHESIS PROTEIN 1"/>
    <property type="match status" value="1"/>
</dbReference>
<dbReference type="InterPro" id="IPR005532">
    <property type="entry name" value="SUMF_dom"/>
</dbReference>
<dbReference type="InterPro" id="IPR016187">
    <property type="entry name" value="CTDL_fold"/>
</dbReference>
<dbReference type="Pfam" id="PF03781">
    <property type="entry name" value="FGE-sulfatase"/>
    <property type="match status" value="2"/>
</dbReference>
<dbReference type="SUPFAM" id="SSF56436">
    <property type="entry name" value="C-type lectin-like"/>
    <property type="match status" value="1"/>
</dbReference>
<name>A0AAW1TCM8_9CHLO</name>
<organism evidence="5 6">
    <name type="scientific">Apatococcus fuscideae</name>
    <dbReference type="NCBI Taxonomy" id="2026836"/>
    <lineage>
        <taxon>Eukaryota</taxon>
        <taxon>Viridiplantae</taxon>
        <taxon>Chlorophyta</taxon>
        <taxon>core chlorophytes</taxon>
        <taxon>Trebouxiophyceae</taxon>
        <taxon>Chlorellales</taxon>
        <taxon>Chlorellaceae</taxon>
        <taxon>Apatococcus</taxon>
    </lineage>
</organism>
<dbReference type="InterPro" id="IPR042095">
    <property type="entry name" value="SUMF_sf"/>
</dbReference>
<feature type="domain" description="Sulfatase-modifying factor enzyme-like" evidence="3">
    <location>
        <begin position="650"/>
        <end position="717"/>
    </location>
</feature>
<dbReference type="InterPro" id="IPR019257">
    <property type="entry name" value="MeTrfase_dom"/>
</dbReference>
<dbReference type="SUPFAM" id="SSF53335">
    <property type="entry name" value="S-adenosyl-L-methionine-dependent methyltransferases"/>
    <property type="match status" value="1"/>
</dbReference>
<evidence type="ECO:0000259" key="3">
    <source>
        <dbReference type="Pfam" id="PF03781"/>
    </source>
</evidence>
<dbReference type="GO" id="GO:0008168">
    <property type="term" value="F:methyltransferase activity"/>
    <property type="evidence" value="ECO:0007669"/>
    <property type="project" value="UniProtKB-KW"/>
</dbReference>
<dbReference type="EMBL" id="JALJOV010000077">
    <property type="protein sequence ID" value="KAK9867581.1"/>
    <property type="molecule type" value="Genomic_DNA"/>
</dbReference>
<gene>
    <name evidence="5" type="ORF">WJX84_004775</name>
</gene>
<sequence>MSESGLSREELKENLKRQPKQLPVSCLYDKRGSDLYEEITALPEYYPFNEESRLLKANAQGIIAHIERGSIILELGCGSAAKTGTILNAIADRDGPTQLRFVGIDVSQQALDLASESLLQHCPLLLPGSVDLICADYLDGLKTARARYADARICILWLGSSVGNLNPQEALSFFQQVLAICGPRSQVLLCTDLWKDREVLHAAYHDSQGVTEAFIKNGMVNALKTLGVRDAPSLVNSWRYDVRVNKELQQVEMWLHATSAAVNGQRLVEEGEAVLMEVSRKFTMADVRSLAFKSGWFIQQAWSSGKYGMHMLVPQLEAVRRCQADTDAFFAAIADWTNHPIDVRHPFVFYYGHIAAFASIKAFPKESVTSMLNLFSRGIDIDLADTSHCCNSHPDIPAEWPSPQETCSLVQKLRTKYLEGLQQSKVETRTVWLNLEHERMHLETLAYMRAQARKKAFDCQAAAAANGFHSNGHNSGDYTASSTTGSDRMIAVAAGRVILGIDDNPTKHFVWDNEGPKGSPVSVDSFKVAPSPCTIQEFHEFVFGRSGYATPKWWDPVDLQILQKRDQIMPATWSLAEAGDSDGESVFVHRPEGSYHWRQVADEPVWLSLAEAQAFAKSRSCRIMTEPEYQRILDDAGACSRVQHMRDGGWEWTSTNFAPFPGFEPMAEYPEYSADFFDGKHCVLKGSAPCTHPSLLRNSFRNFYQKQYPYVFAKFRLCSD</sequence>
<dbReference type="GO" id="GO:0032259">
    <property type="term" value="P:methylation"/>
    <property type="evidence" value="ECO:0007669"/>
    <property type="project" value="UniProtKB-KW"/>
</dbReference>
<keyword evidence="1" id="KW-0489">Methyltransferase</keyword>
<dbReference type="Gene3D" id="3.90.1580.10">
    <property type="entry name" value="paralog of FGE (formylglycine-generating enzyme)"/>
    <property type="match status" value="2"/>
</dbReference>
<keyword evidence="2" id="KW-0808">Transferase</keyword>
<evidence type="ECO:0000313" key="6">
    <source>
        <dbReference type="Proteomes" id="UP001485043"/>
    </source>
</evidence>
<evidence type="ECO:0000256" key="2">
    <source>
        <dbReference type="ARBA" id="ARBA00022679"/>
    </source>
</evidence>
<evidence type="ECO:0000256" key="1">
    <source>
        <dbReference type="ARBA" id="ARBA00022603"/>
    </source>
</evidence>
<reference evidence="5 6" key="1">
    <citation type="journal article" date="2024" name="Nat. Commun.">
        <title>Phylogenomics reveals the evolutionary origins of lichenization in chlorophyte algae.</title>
        <authorList>
            <person name="Puginier C."/>
            <person name="Libourel C."/>
            <person name="Otte J."/>
            <person name="Skaloud P."/>
            <person name="Haon M."/>
            <person name="Grisel S."/>
            <person name="Petersen M."/>
            <person name="Berrin J.G."/>
            <person name="Delaux P.M."/>
            <person name="Dal Grande F."/>
            <person name="Keller J."/>
        </authorList>
    </citation>
    <scope>NUCLEOTIDE SEQUENCE [LARGE SCALE GENOMIC DNA]</scope>
    <source>
        <strain evidence="5 6">SAG 2523</strain>
    </source>
</reference>
<dbReference type="Proteomes" id="UP001485043">
    <property type="component" value="Unassembled WGS sequence"/>
</dbReference>
<dbReference type="InterPro" id="IPR051128">
    <property type="entry name" value="EgtD_Methyltrsf_superfamily"/>
</dbReference>
<proteinExistence type="predicted"/>
<dbReference type="InterPro" id="IPR029063">
    <property type="entry name" value="SAM-dependent_MTases_sf"/>
</dbReference>
<evidence type="ECO:0000259" key="4">
    <source>
        <dbReference type="Pfam" id="PF10017"/>
    </source>
</evidence>
<protein>
    <submittedName>
        <fullName evidence="5">Uncharacterized protein</fullName>
    </submittedName>
</protein>
<dbReference type="Gene3D" id="3.40.50.150">
    <property type="entry name" value="Vaccinia Virus protein VP39"/>
    <property type="match status" value="1"/>
</dbReference>
<dbReference type="AlphaFoldDB" id="A0AAW1TCM8"/>
<evidence type="ECO:0000313" key="5">
    <source>
        <dbReference type="EMBL" id="KAK9867581.1"/>
    </source>
</evidence>
<comment type="caution">
    <text evidence="5">The sequence shown here is derived from an EMBL/GenBank/DDBJ whole genome shotgun (WGS) entry which is preliminary data.</text>
</comment>
<keyword evidence="6" id="KW-1185">Reference proteome</keyword>
<feature type="domain" description="Histidine-specific methyltransferase SAM-dependent" evidence="4">
    <location>
        <begin position="8"/>
        <end position="306"/>
    </location>
</feature>
<dbReference type="Pfam" id="PF10017">
    <property type="entry name" value="Methyltransf_33"/>
    <property type="match status" value="1"/>
</dbReference>